<dbReference type="Gene3D" id="3.40.50.720">
    <property type="entry name" value="NAD(P)-binding Rossmann-like Domain"/>
    <property type="match status" value="1"/>
</dbReference>
<keyword evidence="3" id="KW-1185">Reference proteome</keyword>
<proteinExistence type="predicted"/>
<dbReference type="Proteomes" id="UP000076722">
    <property type="component" value="Unassembled WGS sequence"/>
</dbReference>
<protein>
    <submittedName>
        <fullName evidence="2">NAD(P)-binding protein</fullName>
    </submittedName>
</protein>
<dbReference type="EMBL" id="KV419405">
    <property type="protein sequence ID" value="KZS94279.1"/>
    <property type="molecule type" value="Genomic_DNA"/>
</dbReference>
<dbReference type="PRINTS" id="PR00081">
    <property type="entry name" value="GDHRDH"/>
</dbReference>
<evidence type="ECO:0000313" key="2">
    <source>
        <dbReference type="EMBL" id="KZS94279.1"/>
    </source>
</evidence>
<dbReference type="STRING" id="1314777.A0A164VM32"/>
<dbReference type="OrthoDB" id="542013at2759"/>
<evidence type="ECO:0000256" key="1">
    <source>
        <dbReference type="ARBA" id="ARBA00023002"/>
    </source>
</evidence>
<accession>A0A164VM32</accession>
<keyword evidence="1" id="KW-0560">Oxidoreductase</keyword>
<dbReference type="InterPro" id="IPR036291">
    <property type="entry name" value="NAD(P)-bd_dom_sf"/>
</dbReference>
<sequence>MAQYIKDQWTSLPPVKQVDLSGQVIMIVGGSRGLGYEAAVHLGRMGPKRLIISSREQGRGDAAAQKIKEVSGCENVEAWPLDFESFESVRQYAERMKKDGDKLDIVIQNAGVCTLTYEKTKENWERLLQVNHLSLSLLTLLLLPCMSTRSSPVPRIVIVASAGHHFVKNSSEMLPLDGHVLQRISTESHCLQSSSIMTSRYNLTKLFNIFFVRELAARLRPNSPLIVNTLDPGTCQTELLKPIEDTSLVARTLFWIFKTLMARSAEMGSRTIVYAALEGDRDSVHGQYMTSCRVDKGSDYASSPEGLEVQKAIWDETLDFATSIDPSISTIIQEYLI</sequence>
<dbReference type="InterPro" id="IPR002347">
    <property type="entry name" value="SDR_fam"/>
</dbReference>
<gene>
    <name evidence="2" type="ORF">SISNIDRAFT_549451</name>
</gene>
<dbReference type="AlphaFoldDB" id="A0A164VM32"/>
<dbReference type="Pfam" id="PF00106">
    <property type="entry name" value="adh_short"/>
    <property type="match status" value="1"/>
</dbReference>
<dbReference type="SUPFAM" id="SSF51735">
    <property type="entry name" value="NAD(P)-binding Rossmann-fold domains"/>
    <property type="match status" value="1"/>
</dbReference>
<organism evidence="2 3">
    <name type="scientific">Sistotremastrum niveocremeum HHB9708</name>
    <dbReference type="NCBI Taxonomy" id="1314777"/>
    <lineage>
        <taxon>Eukaryota</taxon>
        <taxon>Fungi</taxon>
        <taxon>Dikarya</taxon>
        <taxon>Basidiomycota</taxon>
        <taxon>Agaricomycotina</taxon>
        <taxon>Agaricomycetes</taxon>
        <taxon>Sistotremastrales</taxon>
        <taxon>Sistotremastraceae</taxon>
        <taxon>Sertulicium</taxon>
        <taxon>Sertulicium niveocremeum</taxon>
    </lineage>
</organism>
<evidence type="ECO:0000313" key="3">
    <source>
        <dbReference type="Proteomes" id="UP000076722"/>
    </source>
</evidence>
<dbReference type="PANTHER" id="PTHR43157:SF31">
    <property type="entry name" value="PHOSPHATIDYLINOSITOL-GLYCAN BIOSYNTHESIS CLASS F PROTEIN"/>
    <property type="match status" value="1"/>
</dbReference>
<dbReference type="PANTHER" id="PTHR43157">
    <property type="entry name" value="PHOSPHATIDYLINOSITOL-GLYCAN BIOSYNTHESIS CLASS F PROTEIN-RELATED"/>
    <property type="match status" value="1"/>
</dbReference>
<name>A0A164VM32_9AGAM</name>
<reference evidence="2 3" key="1">
    <citation type="journal article" date="2016" name="Mol. Biol. Evol.">
        <title>Comparative Genomics of Early-Diverging Mushroom-Forming Fungi Provides Insights into the Origins of Lignocellulose Decay Capabilities.</title>
        <authorList>
            <person name="Nagy L.G."/>
            <person name="Riley R."/>
            <person name="Tritt A."/>
            <person name="Adam C."/>
            <person name="Daum C."/>
            <person name="Floudas D."/>
            <person name="Sun H."/>
            <person name="Yadav J.S."/>
            <person name="Pangilinan J."/>
            <person name="Larsson K.H."/>
            <person name="Matsuura K."/>
            <person name="Barry K."/>
            <person name="Labutti K."/>
            <person name="Kuo R."/>
            <person name="Ohm R.A."/>
            <person name="Bhattacharya S.S."/>
            <person name="Shirouzu T."/>
            <person name="Yoshinaga Y."/>
            <person name="Martin F.M."/>
            <person name="Grigoriev I.V."/>
            <person name="Hibbett D.S."/>
        </authorList>
    </citation>
    <scope>NUCLEOTIDE SEQUENCE [LARGE SCALE GENOMIC DNA]</scope>
    <source>
        <strain evidence="2 3">HHB9708</strain>
    </source>
</reference>
<dbReference type="GO" id="GO:0016491">
    <property type="term" value="F:oxidoreductase activity"/>
    <property type="evidence" value="ECO:0007669"/>
    <property type="project" value="UniProtKB-KW"/>
</dbReference>